<dbReference type="PANTHER" id="PTHR37544">
    <property type="entry name" value="SPRAY-RELATED"/>
    <property type="match status" value="1"/>
</dbReference>
<feature type="compositionally biased region" description="Polar residues" evidence="1">
    <location>
        <begin position="665"/>
        <end position="688"/>
    </location>
</feature>
<feature type="region of interest" description="Disordered" evidence="1">
    <location>
        <begin position="1"/>
        <end position="38"/>
    </location>
</feature>
<dbReference type="Proteomes" id="UP000567179">
    <property type="component" value="Unassembled WGS sequence"/>
</dbReference>
<feature type="transmembrane region" description="Helical" evidence="2">
    <location>
        <begin position="511"/>
        <end position="532"/>
    </location>
</feature>
<evidence type="ECO:0000256" key="1">
    <source>
        <dbReference type="SAM" id="MobiDB-lite"/>
    </source>
</evidence>
<dbReference type="OrthoDB" id="3248909at2759"/>
<keyword evidence="4" id="KW-1185">Reference proteome</keyword>
<gene>
    <name evidence="3" type="ORF">D9619_008744</name>
</gene>
<organism evidence="3 4">
    <name type="scientific">Psilocybe cf. subviscida</name>
    <dbReference type="NCBI Taxonomy" id="2480587"/>
    <lineage>
        <taxon>Eukaryota</taxon>
        <taxon>Fungi</taxon>
        <taxon>Dikarya</taxon>
        <taxon>Basidiomycota</taxon>
        <taxon>Agaricomycotina</taxon>
        <taxon>Agaricomycetes</taxon>
        <taxon>Agaricomycetidae</taxon>
        <taxon>Agaricales</taxon>
        <taxon>Agaricineae</taxon>
        <taxon>Strophariaceae</taxon>
        <taxon>Psilocybe</taxon>
    </lineage>
</organism>
<keyword evidence="2" id="KW-1133">Transmembrane helix</keyword>
<comment type="caution">
    <text evidence="3">The sequence shown here is derived from an EMBL/GenBank/DDBJ whole genome shotgun (WGS) entry which is preliminary data.</text>
</comment>
<sequence length="688" mass="74699">MSKAHSDDSLNEDRLSGSTLASSRIRGSTNGIPTPGGSKPLKPYKPFILRLPIVIGTPLNLLLLGLALEVGIFISNVNNGFRVPQNNAFNVFGNVSGQFLASFIPTLLVIPVAYLFRELDWNVRVYQPYILMQKGSAPAESSLLLDYVRLGPMLSIFRAHYYKHKIVYWSSLTAVLTYAFQPLTGSIFQIRQAEQKDGEEIRYLLSLTKLTFELVTAVTSIKNIGLNNDPINDLNGFMAAAGYTDASAILNNVGDPPFVRNGWATAEVLFPANKFLNGTMSVSTAGIQTNANCSNPTATPVLNKVGNTNVVNLTSSSLEGCTHSVSFDPTAVTQQYGVEDVLCPGEDPGKDVRFRRVMFWFFDGQDARTVFCTPQISALNVTAIANLNDGSLINVVGGDPYIIDNNVFGAPQNGQAFNGVIFPPTDNSFIQARANATRSIVPGTIFHAAQLLKPNGVQTAFSIDNRMMDLTTQFYTRHLAVSAKSIYFVDQNSTLTANVSSLVPRLVIDPLPAHFLAIILIITGIIGMLVHFNHRRQRQTLKLAAPPGSIASVVALTSRSGFGDMLYPYDDEATLEKKLDGLRFRLDRRTGAILAEDLDSEAPDGMGRDDAMLSLLGKGQLGKGKSGDAYKDLPSANSHSSFAAYQMAGGSTPPPMPMNWERSWDPSSRSASPLKGESSNQVHTEYVP</sequence>
<evidence type="ECO:0000313" key="3">
    <source>
        <dbReference type="EMBL" id="KAF5319193.1"/>
    </source>
</evidence>
<dbReference type="AlphaFoldDB" id="A0A8H5BB45"/>
<accession>A0A8H5BB45</accession>
<dbReference type="Pfam" id="PF11915">
    <property type="entry name" value="DUF3433"/>
    <property type="match status" value="1"/>
</dbReference>
<feature type="transmembrane region" description="Helical" evidence="2">
    <location>
        <begin position="47"/>
        <end position="75"/>
    </location>
</feature>
<feature type="compositionally biased region" description="Basic and acidic residues" evidence="1">
    <location>
        <begin position="1"/>
        <end position="15"/>
    </location>
</feature>
<evidence type="ECO:0000313" key="4">
    <source>
        <dbReference type="Proteomes" id="UP000567179"/>
    </source>
</evidence>
<protein>
    <submittedName>
        <fullName evidence="3">Uncharacterized protein</fullName>
    </submittedName>
</protein>
<evidence type="ECO:0000256" key="2">
    <source>
        <dbReference type="SAM" id="Phobius"/>
    </source>
</evidence>
<reference evidence="3 4" key="1">
    <citation type="journal article" date="2020" name="ISME J.">
        <title>Uncovering the hidden diversity of litter-decomposition mechanisms in mushroom-forming fungi.</title>
        <authorList>
            <person name="Floudas D."/>
            <person name="Bentzer J."/>
            <person name="Ahren D."/>
            <person name="Johansson T."/>
            <person name="Persson P."/>
            <person name="Tunlid A."/>
        </authorList>
    </citation>
    <scope>NUCLEOTIDE SEQUENCE [LARGE SCALE GENOMIC DNA]</scope>
    <source>
        <strain evidence="3 4">CBS 101986</strain>
    </source>
</reference>
<feature type="compositionally biased region" description="Polar residues" evidence="1">
    <location>
        <begin position="16"/>
        <end position="32"/>
    </location>
</feature>
<feature type="region of interest" description="Disordered" evidence="1">
    <location>
        <begin position="645"/>
        <end position="688"/>
    </location>
</feature>
<dbReference type="EMBL" id="JAACJJ010000029">
    <property type="protein sequence ID" value="KAF5319193.1"/>
    <property type="molecule type" value="Genomic_DNA"/>
</dbReference>
<keyword evidence="2" id="KW-0472">Membrane</keyword>
<proteinExistence type="predicted"/>
<feature type="transmembrane region" description="Helical" evidence="2">
    <location>
        <begin position="95"/>
        <end position="116"/>
    </location>
</feature>
<dbReference type="InterPro" id="IPR021840">
    <property type="entry name" value="DUF3433"/>
</dbReference>
<keyword evidence="2" id="KW-0812">Transmembrane</keyword>
<feature type="transmembrane region" description="Helical" evidence="2">
    <location>
        <begin position="166"/>
        <end position="183"/>
    </location>
</feature>
<name>A0A8H5BB45_9AGAR</name>
<dbReference type="PANTHER" id="PTHR37544:SF3">
    <property type="entry name" value="SPRAY"/>
    <property type="match status" value="1"/>
</dbReference>